<dbReference type="PANTHER" id="PTHR30469">
    <property type="entry name" value="MULTIDRUG RESISTANCE PROTEIN MDTA"/>
    <property type="match status" value="1"/>
</dbReference>
<evidence type="ECO:0000259" key="10">
    <source>
        <dbReference type="Pfam" id="PF25967"/>
    </source>
</evidence>
<reference evidence="11 12" key="1">
    <citation type="submission" date="2019-07" db="EMBL/GenBank/DDBJ databases">
        <title>Whole genome shotgun sequence of Reyranella soli NBRC 108950.</title>
        <authorList>
            <person name="Hosoyama A."/>
            <person name="Uohara A."/>
            <person name="Ohji S."/>
            <person name="Ichikawa N."/>
        </authorList>
    </citation>
    <scope>NUCLEOTIDE SEQUENCE [LARGE SCALE GENOMIC DNA]</scope>
    <source>
        <strain evidence="11 12">NBRC 108950</strain>
    </source>
</reference>
<dbReference type="OrthoDB" id="9783047at2"/>
<dbReference type="Pfam" id="PF25944">
    <property type="entry name" value="Beta-barrel_RND"/>
    <property type="match status" value="1"/>
</dbReference>
<evidence type="ECO:0000259" key="9">
    <source>
        <dbReference type="Pfam" id="PF25944"/>
    </source>
</evidence>
<organism evidence="11 12">
    <name type="scientific">Reyranella soli</name>
    <dbReference type="NCBI Taxonomy" id="1230389"/>
    <lineage>
        <taxon>Bacteria</taxon>
        <taxon>Pseudomonadati</taxon>
        <taxon>Pseudomonadota</taxon>
        <taxon>Alphaproteobacteria</taxon>
        <taxon>Hyphomicrobiales</taxon>
        <taxon>Reyranellaceae</taxon>
        <taxon>Reyranella</taxon>
    </lineage>
</organism>
<dbReference type="InterPro" id="IPR058625">
    <property type="entry name" value="MdtA-like_BSH"/>
</dbReference>
<dbReference type="Pfam" id="PF25917">
    <property type="entry name" value="BSH_RND"/>
    <property type="match status" value="1"/>
</dbReference>
<dbReference type="SUPFAM" id="SSF111369">
    <property type="entry name" value="HlyD-like secretion proteins"/>
    <property type="match status" value="1"/>
</dbReference>
<dbReference type="AlphaFoldDB" id="A0A512NLD4"/>
<dbReference type="InterPro" id="IPR058627">
    <property type="entry name" value="MdtA-like_C"/>
</dbReference>
<feature type="domain" description="Multidrug resistance protein MdtA-like beta-barrel" evidence="9">
    <location>
        <begin position="216"/>
        <end position="297"/>
    </location>
</feature>
<dbReference type="InterPro" id="IPR058626">
    <property type="entry name" value="MdtA-like_b-barrel"/>
</dbReference>
<dbReference type="NCBIfam" id="TIGR01730">
    <property type="entry name" value="RND_mfp"/>
    <property type="match status" value="1"/>
</dbReference>
<accession>A0A512NLD4</accession>
<evidence type="ECO:0000256" key="4">
    <source>
        <dbReference type="ARBA" id="ARBA00022475"/>
    </source>
</evidence>
<dbReference type="PANTHER" id="PTHR30469:SF12">
    <property type="entry name" value="MULTIDRUG RESISTANCE PROTEIN MDTA"/>
    <property type="match status" value="1"/>
</dbReference>
<dbReference type="Pfam" id="PF25876">
    <property type="entry name" value="HH_MFP_RND"/>
    <property type="match status" value="1"/>
</dbReference>
<keyword evidence="4" id="KW-1003">Cell membrane</keyword>
<evidence type="ECO:0000259" key="8">
    <source>
        <dbReference type="Pfam" id="PF25917"/>
    </source>
</evidence>
<evidence type="ECO:0000256" key="5">
    <source>
        <dbReference type="ARBA" id="ARBA00022519"/>
    </source>
</evidence>
<evidence type="ECO:0000313" key="12">
    <source>
        <dbReference type="Proteomes" id="UP000321058"/>
    </source>
</evidence>
<keyword evidence="6" id="KW-0472">Membrane</keyword>
<name>A0A512NLD4_9HYPH</name>
<keyword evidence="3" id="KW-0813">Transport</keyword>
<comment type="caution">
    <text evidence="11">The sequence shown here is derived from an EMBL/GenBank/DDBJ whole genome shotgun (WGS) entry which is preliminary data.</text>
</comment>
<dbReference type="GO" id="GO:1990281">
    <property type="term" value="C:efflux pump complex"/>
    <property type="evidence" value="ECO:0007669"/>
    <property type="project" value="TreeGrafter"/>
</dbReference>
<evidence type="ECO:0000256" key="1">
    <source>
        <dbReference type="ARBA" id="ARBA00004236"/>
    </source>
</evidence>
<evidence type="ECO:0000313" key="11">
    <source>
        <dbReference type="EMBL" id="GEP59757.1"/>
    </source>
</evidence>
<evidence type="ECO:0000259" key="7">
    <source>
        <dbReference type="Pfam" id="PF25876"/>
    </source>
</evidence>
<proteinExistence type="inferred from homology"/>
<evidence type="ECO:0000256" key="2">
    <source>
        <dbReference type="ARBA" id="ARBA00009477"/>
    </source>
</evidence>
<dbReference type="Gene3D" id="2.40.420.20">
    <property type="match status" value="1"/>
</dbReference>
<protein>
    <submittedName>
        <fullName evidence="11">Multidrug transporter</fullName>
    </submittedName>
</protein>
<gene>
    <name evidence="11" type="ORF">RSO01_69230</name>
</gene>
<keyword evidence="12" id="KW-1185">Reference proteome</keyword>
<dbReference type="RefSeq" id="WP_147155142.1">
    <property type="nucleotide sequence ID" value="NZ_BKAJ01000139.1"/>
</dbReference>
<keyword evidence="5" id="KW-0997">Cell inner membrane</keyword>
<evidence type="ECO:0000256" key="6">
    <source>
        <dbReference type="ARBA" id="ARBA00023136"/>
    </source>
</evidence>
<evidence type="ECO:0000256" key="3">
    <source>
        <dbReference type="ARBA" id="ARBA00022448"/>
    </source>
</evidence>
<comment type="similarity">
    <text evidence="2">Belongs to the membrane fusion protein (MFP) (TC 8.A.1) family.</text>
</comment>
<sequence>MRRTNKLAVIGLAVVLAAVGGLAAAHRWIGEHGPAAPPVAPAVPIVAGTVTRGDVPIYLRGVGTVIAYNTVVVHSQIQGQLTRIAFTEGQAVHAGDLLAEIDPRPFQAQLDQVTAMRDRDRAQLANAEANLGRYADLGAKGWASQQLVDTQKAQVAQLNSAIKADEALIEAASVQLGYTRLTSPINGITGVRQIDIGNIIHPTDANGLVVVTQIEPISVIFTLPETDLPQIQQQMARGPLSVLAYSQDDTIELDRGRLALLDNEILQTTGTVRLKAEFANTAHRLWPGELINIWLQLEVRHDGLTVAASAVQQGQQGAYVYVIAPDGTVALRPVMVGQVSGGQVLITAGLSAGEQVVVDGQYRLQEGSRVTLLHGKAAQDAAAQSLQRTPIP</sequence>
<dbReference type="GO" id="GO:0015562">
    <property type="term" value="F:efflux transmembrane transporter activity"/>
    <property type="evidence" value="ECO:0007669"/>
    <property type="project" value="TreeGrafter"/>
</dbReference>
<dbReference type="Gene3D" id="2.40.30.170">
    <property type="match status" value="1"/>
</dbReference>
<dbReference type="EMBL" id="BKAJ01000139">
    <property type="protein sequence ID" value="GEP59757.1"/>
    <property type="molecule type" value="Genomic_DNA"/>
</dbReference>
<dbReference type="InterPro" id="IPR006143">
    <property type="entry name" value="RND_pump_MFP"/>
</dbReference>
<dbReference type="Proteomes" id="UP000321058">
    <property type="component" value="Unassembled WGS sequence"/>
</dbReference>
<dbReference type="InterPro" id="IPR058624">
    <property type="entry name" value="MdtA-like_HH"/>
</dbReference>
<dbReference type="Gene3D" id="2.40.50.100">
    <property type="match status" value="1"/>
</dbReference>
<feature type="domain" description="Multidrug resistance protein MdtA-like alpha-helical hairpin" evidence="7">
    <location>
        <begin position="109"/>
        <end position="179"/>
    </location>
</feature>
<feature type="domain" description="Multidrug resistance protein MdtA-like C-terminal permuted SH3" evidence="10">
    <location>
        <begin position="305"/>
        <end position="360"/>
    </location>
</feature>
<comment type="subcellular location">
    <subcellularLocation>
        <location evidence="1">Cell membrane</location>
    </subcellularLocation>
</comment>
<dbReference type="Pfam" id="PF25967">
    <property type="entry name" value="RND-MFP_C"/>
    <property type="match status" value="1"/>
</dbReference>
<feature type="domain" description="Multidrug resistance protein MdtA-like barrel-sandwich hybrid" evidence="8">
    <location>
        <begin position="69"/>
        <end position="212"/>
    </location>
</feature>
<dbReference type="Gene3D" id="1.10.287.470">
    <property type="entry name" value="Helix hairpin bin"/>
    <property type="match status" value="1"/>
</dbReference>